<dbReference type="Proteomes" id="UP000694287">
    <property type="component" value="Unassembled WGS sequence"/>
</dbReference>
<accession>A0ABS6UQA0</accession>
<proteinExistence type="predicted"/>
<name>A0ABS6UQA0_9PSEU</name>
<sequence>MSRYGDTLVVFDRNDTIMSDVARAVGATNTVLTARGPAGLTEERFRDGFSLPLAGRLAGLGVVDADAAEDERNRALAAAPAEPRSEAAAVLAELVGHGALTGVVSAALDPIAVGSPRCGPTSTRPGRGAGSGPSGAGWPTRRRT</sequence>
<dbReference type="EMBL" id="JADQDK010000001">
    <property type="protein sequence ID" value="MBW0134404.1"/>
    <property type="molecule type" value="Genomic_DNA"/>
</dbReference>
<evidence type="ECO:0000256" key="1">
    <source>
        <dbReference type="SAM" id="MobiDB-lite"/>
    </source>
</evidence>
<evidence type="ECO:0000313" key="3">
    <source>
        <dbReference type="Proteomes" id="UP000694287"/>
    </source>
</evidence>
<gene>
    <name evidence="2" type="ORF">I4I81_09055</name>
</gene>
<dbReference type="RefSeq" id="WP_218615958.1">
    <property type="nucleotide sequence ID" value="NZ_JADQDK010000001.1"/>
</dbReference>
<evidence type="ECO:0000313" key="2">
    <source>
        <dbReference type="EMBL" id="MBW0134404.1"/>
    </source>
</evidence>
<reference evidence="2 3" key="1">
    <citation type="submission" date="2020-11" db="EMBL/GenBank/DDBJ databases">
        <title>Pseudonocardia abyssalis sp. nov. and Pseudonocardia oceani sp. nov., description and phylogenomic analysis of two novel actinomycetes isolated from the deep Southern Ocean.</title>
        <authorList>
            <person name="Parra J."/>
        </authorList>
    </citation>
    <scope>NUCLEOTIDE SEQUENCE [LARGE SCALE GENOMIC DNA]</scope>
    <source>
        <strain evidence="2 3">KRD-168</strain>
    </source>
</reference>
<protein>
    <submittedName>
        <fullName evidence="2">Uncharacterized protein</fullName>
    </submittedName>
</protein>
<feature type="region of interest" description="Disordered" evidence="1">
    <location>
        <begin position="115"/>
        <end position="144"/>
    </location>
</feature>
<keyword evidence="3" id="KW-1185">Reference proteome</keyword>
<organism evidence="2 3">
    <name type="scientific">Pseudonocardia abyssalis</name>
    <dbReference type="NCBI Taxonomy" id="2792008"/>
    <lineage>
        <taxon>Bacteria</taxon>
        <taxon>Bacillati</taxon>
        <taxon>Actinomycetota</taxon>
        <taxon>Actinomycetes</taxon>
        <taxon>Pseudonocardiales</taxon>
        <taxon>Pseudonocardiaceae</taxon>
        <taxon>Pseudonocardia</taxon>
    </lineage>
</organism>
<comment type="caution">
    <text evidence="2">The sequence shown here is derived from an EMBL/GenBank/DDBJ whole genome shotgun (WGS) entry which is preliminary data.</text>
</comment>